<protein>
    <recommendedName>
        <fullName evidence="10">CCHC-type domain-containing protein</fullName>
    </recommendedName>
</protein>
<organism evidence="8 9">
    <name type="scientific">Ficus carica</name>
    <name type="common">Common fig</name>
    <dbReference type="NCBI Taxonomy" id="3494"/>
    <lineage>
        <taxon>Eukaryota</taxon>
        <taxon>Viridiplantae</taxon>
        <taxon>Streptophyta</taxon>
        <taxon>Embryophyta</taxon>
        <taxon>Tracheophyta</taxon>
        <taxon>Spermatophyta</taxon>
        <taxon>Magnoliopsida</taxon>
        <taxon>eudicotyledons</taxon>
        <taxon>Gunneridae</taxon>
        <taxon>Pentapetalae</taxon>
        <taxon>rosids</taxon>
        <taxon>fabids</taxon>
        <taxon>Rosales</taxon>
        <taxon>Moraceae</taxon>
        <taxon>Ficeae</taxon>
        <taxon>Ficus</taxon>
    </lineage>
</organism>
<dbReference type="InterPro" id="IPR006564">
    <property type="entry name" value="Znf_PMZ"/>
</dbReference>
<evidence type="ECO:0000256" key="4">
    <source>
        <dbReference type="PROSITE-ProRule" id="PRU00047"/>
    </source>
</evidence>
<name>A0AA88EE66_FICCA</name>
<evidence type="ECO:0000259" key="7">
    <source>
        <dbReference type="PROSITE" id="PS50966"/>
    </source>
</evidence>
<feature type="compositionally biased region" description="Polar residues" evidence="5">
    <location>
        <begin position="578"/>
        <end position="587"/>
    </location>
</feature>
<dbReference type="SUPFAM" id="SSF57756">
    <property type="entry name" value="Retrovirus zinc finger-like domains"/>
    <property type="match status" value="1"/>
</dbReference>
<gene>
    <name evidence="8" type="ORF">TIFTF001_052963</name>
</gene>
<dbReference type="InterPro" id="IPR007527">
    <property type="entry name" value="Znf_SWIM"/>
</dbReference>
<feature type="domain" description="CCHC-type" evidence="6">
    <location>
        <begin position="560"/>
        <end position="576"/>
    </location>
</feature>
<sequence length="587" mass="66466">MSKSMIGMNQIYIVVEYNGKWENVDGRFWRWFGAGISKGFVVDRSIKFLELEETIYNKTSIDRSMYAIEITHKPVGDIFGDTTSPTLICNDSDIIDLMFFYNEKRGMTLHVTKIEKRDKGKAICVRGDDDMNSNGGDALGFHDDYFGCQINEEIPYVARFVPTELVGNYEHPLQICATSTPINEGITGFNPTPITGSNPTPEETVLGEVANEDYGVDNAGDDVSEGGDDSRKEDDGVPEEDDRRWQQAESEDTRFVPLISSNSGRNDGSDLMVGQHFESKEELNTKLNLVAIEGKFEMKNRFKSAASLGVFKAAAEAYCLEEFGKHFSDMRQLYPKVAQYLEKDVKFQKWSRAHFKGNRYEVMTTNIVETLNNMMLKAKEYPVTAMIDFVLFTMGQWFFTRRRESVLVTTPITPKREEILRRRFDEAGSLTPYQLNENEYTVIGGDCNACVNLTTRSCTCRVFDIDKIPCIHAIAAAGLYRPQHTGAYVYSLCSEYYCSDYWMLAYAETIYPVPPESQWHNIPEEVRAIKVAAPNVEMFRGRPRLTRFPSQGECIAKKYKCASCGQKGHNSKKCPNLANPSDVSSNT</sequence>
<dbReference type="Pfam" id="PF04434">
    <property type="entry name" value="SWIM"/>
    <property type="match status" value="1"/>
</dbReference>
<keyword evidence="9" id="KW-1185">Reference proteome</keyword>
<dbReference type="Proteomes" id="UP001187192">
    <property type="component" value="Unassembled WGS sequence"/>
</dbReference>
<keyword evidence="2 4" id="KW-0863">Zinc-finger</keyword>
<dbReference type="PROSITE" id="PS50966">
    <property type="entry name" value="ZF_SWIM"/>
    <property type="match status" value="1"/>
</dbReference>
<keyword evidence="1" id="KW-0479">Metal-binding</keyword>
<comment type="caution">
    <text evidence="8">The sequence shown here is derived from an EMBL/GenBank/DDBJ whole genome shotgun (WGS) entry which is preliminary data.</text>
</comment>
<evidence type="ECO:0000259" key="6">
    <source>
        <dbReference type="PROSITE" id="PS50158"/>
    </source>
</evidence>
<keyword evidence="3" id="KW-0862">Zinc</keyword>
<evidence type="ECO:0008006" key="10">
    <source>
        <dbReference type="Google" id="ProtNLM"/>
    </source>
</evidence>
<feature type="domain" description="SWIM-type" evidence="7">
    <location>
        <begin position="440"/>
        <end position="481"/>
    </location>
</feature>
<dbReference type="AlphaFoldDB" id="A0AA88EE66"/>
<evidence type="ECO:0000256" key="1">
    <source>
        <dbReference type="ARBA" id="ARBA00022723"/>
    </source>
</evidence>
<feature type="compositionally biased region" description="Acidic residues" evidence="5">
    <location>
        <begin position="211"/>
        <end position="227"/>
    </location>
</feature>
<evidence type="ECO:0000313" key="8">
    <source>
        <dbReference type="EMBL" id="GMN73031.1"/>
    </source>
</evidence>
<feature type="compositionally biased region" description="Basic and acidic residues" evidence="5">
    <location>
        <begin position="228"/>
        <end position="254"/>
    </location>
</feature>
<dbReference type="InterPro" id="IPR036875">
    <property type="entry name" value="Znf_CCHC_sf"/>
</dbReference>
<dbReference type="EMBL" id="BTGU01011810">
    <property type="protein sequence ID" value="GMN73031.1"/>
    <property type="molecule type" value="Genomic_DNA"/>
</dbReference>
<dbReference type="InterPro" id="IPR001878">
    <property type="entry name" value="Znf_CCHC"/>
</dbReference>
<proteinExistence type="predicted"/>
<reference evidence="8" key="1">
    <citation type="submission" date="2023-07" db="EMBL/GenBank/DDBJ databases">
        <title>draft genome sequence of fig (Ficus carica).</title>
        <authorList>
            <person name="Takahashi T."/>
            <person name="Nishimura K."/>
        </authorList>
    </citation>
    <scope>NUCLEOTIDE SEQUENCE</scope>
</reference>
<evidence type="ECO:0000256" key="3">
    <source>
        <dbReference type="ARBA" id="ARBA00022833"/>
    </source>
</evidence>
<feature type="region of interest" description="Disordered" evidence="5">
    <location>
        <begin position="211"/>
        <end position="269"/>
    </location>
</feature>
<evidence type="ECO:0000313" key="9">
    <source>
        <dbReference type="Proteomes" id="UP001187192"/>
    </source>
</evidence>
<dbReference type="SMART" id="SM00575">
    <property type="entry name" value="ZnF_PMZ"/>
    <property type="match status" value="1"/>
</dbReference>
<dbReference type="PANTHER" id="PTHR31973:SF183">
    <property type="entry name" value="SWIM-TYPE DOMAIN-CONTAINING PROTEIN"/>
    <property type="match status" value="1"/>
</dbReference>
<dbReference type="GO" id="GO:0003676">
    <property type="term" value="F:nucleic acid binding"/>
    <property type="evidence" value="ECO:0007669"/>
    <property type="project" value="InterPro"/>
</dbReference>
<evidence type="ECO:0000256" key="2">
    <source>
        <dbReference type="ARBA" id="ARBA00022771"/>
    </source>
</evidence>
<dbReference type="PROSITE" id="PS50158">
    <property type="entry name" value="ZF_CCHC"/>
    <property type="match status" value="1"/>
</dbReference>
<evidence type="ECO:0000256" key="5">
    <source>
        <dbReference type="SAM" id="MobiDB-lite"/>
    </source>
</evidence>
<accession>A0AA88EE66</accession>
<dbReference type="PANTHER" id="PTHR31973">
    <property type="entry name" value="POLYPROTEIN, PUTATIVE-RELATED"/>
    <property type="match status" value="1"/>
</dbReference>
<dbReference type="GO" id="GO:0008270">
    <property type="term" value="F:zinc ion binding"/>
    <property type="evidence" value="ECO:0007669"/>
    <property type="project" value="UniProtKB-KW"/>
</dbReference>
<feature type="region of interest" description="Disordered" evidence="5">
    <location>
        <begin position="566"/>
        <end position="587"/>
    </location>
</feature>